<dbReference type="EMBL" id="OW240913">
    <property type="protein sequence ID" value="CAH2255394.1"/>
    <property type="molecule type" value="Genomic_DNA"/>
</dbReference>
<organism evidence="1 2">
    <name type="scientific">Pelobates cultripes</name>
    <name type="common">Western spadefoot toad</name>
    <dbReference type="NCBI Taxonomy" id="61616"/>
    <lineage>
        <taxon>Eukaryota</taxon>
        <taxon>Metazoa</taxon>
        <taxon>Chordata</taxon>
        <taxon>Craniata</taxon>
        <taxon>Vertebrata</taxon>
        <taxon>Euteleostomi</taxon>
        <taxon>Amphibia</taxon>
        <taxon>Batrachia</taxon>
        <taxon>Anura</taxon>
        <taxon>Pelobatoidea</taxon>
        <taxon>Pelobatidae</taxon>
        <taxon>Pelobates</taxon>
    </lineage>
</organism>
<evidence type="ECO:0000313" key="1">
    <source>
        <dbReference type="EMBL" id="CAH2255394.1"/>
    </source>
</evidence>
<proteinExistence type="predicted"/>
<keyword evidence="2" id="KW-1185">Reference proteome</keyword>
<accession>A0AAD1RHV7</accession>
<evidence type="ECO:0000313" key="2">
    <source>
        <dbReference type="Proteomes" id="UP001295444"/>
    </source>
</evidence>
<gene>
    <name evidence="1" type="ORF">PECUL_23A033404</name>
</gene>
<reference evidence="1" key="1">
    <citation type="submission" date="2022-03" db="EMBL/GenBank/DDBJ databases">
        <authorList>
            <person name="Alioto T."/>
            <person name="Alioto T."/>
            <person name="Gomez Garrido J."/>
        </authorList>
    </citation>
    <scope>NUCLEOTIDE SEQUENCE</scope>
</reference>
<name>A0AAD1RHV7_PELCU</name>
<protein>
    <submittedName>
        <fullName evidence="1">Uncharacterized protein</fullName>
    </submittedName>
</protein>
<dbReference type="AlphaFoldDB" id="A0AAD1RHV7"/>
<sequence>MESKQIDKIRTPMGLITGQCPRSHRRGIPEILHGIVQLSLHYDPTNRSSITNFLETLELPKLSQTMIEAEVTIEEMAVALAAFKHNKSLGPDGYTALYYK</sequence>
<dbReference type="Proteomes" id="UP001295444">
    <property type="component" value="Chromosome 02"/>
</dbReference>